<sequence>MEKIIKRILRAKKERPLVSKNYFSNFFRGVSLGNISQKA</sequence>
<reference evidence="1" key="1">
    <citation type="journal article" date="2021" name="Proc. Natl. Acad. Sci. U.S.A.">
        <title>A Catalog of Tens of Thousands of Viruses from Human Metagenomes Reveals Hidden Associations with Chronic Diseases.</title>
        <authorList>
            <person name="Tisza M.J."/>
            <person name="Buck C.B."/>
        </authorList>
    </citation>
    <scope>NUCLEOTIDE SEQUENCE</scope>
    <source>
        <strain evidence="1">Cti6f5</strain>
    </source>
</reference>
<proteinExistence type="predicted"/>
<accession>A0A8S5MCT9</accession>
<name>A0A8S5MCT9_9CAUD</name>
<protein>
    <submittedName>
        <fullName evidence="1">Uncharacterized protein</fullName>
    </submittedName>
</protein>
<organism evidence="1">
    <name type="scientific">Siphoviridae sp. cti6f5</name>
    <dbReference type="NCBI Taxonomy" id="2826430"/>
    <lineage>
        <taxon>Viruses</taxon>
        <taxon>Duplodnaviria</taxon>
        <taxon>Heunggongvirae</taxon>
        <taxon>Uroviricota</taxon>
        <taxon>Caudoviricetes</taxon>
    </lineage>
</organism>
<evidence type="ECO:0000313" key="1">
    <source>
        <dbReference type="EMBL" id="DAD80066.1"/>
    </source>
</evidence>
<dbReference type="EMBL" id="BK014878">
    <property type="protein sequence ID" value="DAD80066.1"/>
    <property type="molecule type" value="Genomic_DNA"/>
</dbReference>